<reference evidence="2" key="1">
    <citation type="journal article" date="2019" name="Int. J. Syst. Evol. Microbiol.">
        <title>The Global Catalogue of Microorganisms (GCM) 10K type strain sequencing project: providing services to taxonomists for standard genome sequencing and annotation.</title>
        <authorList>
            <consortium name="The Broad Institute Genomics Platform"/>
            <consortium name="The Broad Institute Genome Sequencing Center for Infectious Disease"/>
            <person name="Wu L."/>
            <person name="Ma J."/>
        </authorList>
    </citation>
    <scope>NUCLEOTIDE SEQUENCE [LARGE SCALE GENOMIC DNA]</scope>
    <source>
        <strain evidence="2">CGMCC 1.15795</strain>
    </source>
</reference>
<keyword evidence="2" id="KW-1185">Reference proteome</keyword>
<dbReference type="EMBL" id="JBHUFD010000012">
    <property type="protein sequence ID" value="MFD1874521.1"/>
    <property type="molecule type" value="Genomic_DNA"/>
</dbReference>
<proteinExistence type="predicted"/>
<protein>
    <submittedName>
        <fullName evidence="1">DUF6527 family protein</fullName>
    </submittedName>
</protein>
<evidence type="ECO:0000313" key="1">
    <source>
        <dbReference type="EMBL" id="MFD1874521.1"/>
    </source>
</evidence>
<dbReference type="InterPro" id="IPR045384">
    <property type="entry name" value="DUF6527"/>
</dbReference>
<accession>A0ABW4QYU7</accession>
<comment type="caution">
    <text evidence="1">The sequence shown here is derived from an EMBL/GenBank/DDBJ whole genome shotgun (WGS) entry which is preliminary data.</text>
</comment>
<sequence>MYLLGKPGREWLVGFLCPCNCGQFIELSLLPTTKPRWKLAVHANEDTVSLRPSVWRTVGCRSHFFLTNGLIKWC</sequence>
<dbReference type="Proteomes" id="UP001597197">
    <property type="component" value="Unassembled WGS sequence"/>
</dbReference>
<dbReference type="Pfam" id="PF20137">
    <property type="entry name" value="BubE"/>
    <property type="match status" value="1"/>
</dbReference>
<name>A0ABW4QYU7_9BACT</name>
<organism evidence="1 2">
    <name type="scientific">Hymenobacter bucti</name>
    <dbReference type="NCBI Taxonomy" id="1844114"/>
    <lineage>
        <taxon>Bacteria</taxon>
        <taxon>Pseudomonadati</taxon>
        <taxon>Bacteroidota</taxon>
        <taxon>Cytophagia</taxon>
        <taxon>Cytophagales</taxon>
        <taxon>Hymenobacteraceae</taxon>
        <taxon>Hymenobacter</taxon>
    </lineage>
</organism>
<evidence type="ECO:0000313" key="2">
    <source>
        <dbReference type="Proteomes" id="UP001597197"/>
    </source>
</evidence>
<gene>
    <name evidence="1" type="ORF">ACFSDX_18915</name>
</gene>
<dbReference type="RefSeq" id="WP_382316411.1">
    <property type="nucleotide sequence ID" value="NZ_JBHUFD010000012.1"/>
</dbReference>